<sequence>MSYSTLAELLAAKPNATLSDHAALIEPIAGRKAAAISALASALAEETALQDAVVTKAQAVLVSKGYTGTVLMEAVHSLRSALFDTAALTSERLRTACAGTKLGTAVAWAPVAEDKTGLVTDAQARIAAVQSTLNRWGA</sequence>
<evidence type="ECO:0000313" key="2">
    <source>
        <dbReference type="Proteomes" id="UP001041814"/>
    </source>
</evidence>
<protein>
    <submittedName>
        <fullName evidence="1">Uncharacterized protein</fullName>
    </submittedName>
</protein>
<dbReference type="EMBL" id="NRRU01000075">
    <property type="protein sequence ID" value="MBK1714638.1"/>
    <property type="molecule type" value="Genomic_DNA"/>
</dbReference>
<gene>
    <name evidence="1" type="ORF">CKO43_17870</name>
</gene>
<dbReference type="Proteomes" id="UP001041814">
    <property type="component" value="Unassembled WGS sequence"/>
</dbReference>
<name>A0ABS1DYL0_RUBGE</name>
<keyword evidence="2" id="KW-1185">Reference proteome</keyword>
<reference evidence="1" key="2">
    <citation type="journal article" date="2020" name="Microorganisms">
        <title>Osmotic Adaptation and Compatible Solute Biosynthesis of Phototrophic Bacteria as Revealed from Genome Analyses.</title>
        <authorList>
            <person name="Imhoff J.F."/>
            <person name="Rahn T."/>
            <person name="Kunzel S."/>
            <person name="Keller A."/>
            <person name="Neulinger S.C."/>
        </authorList>
    </citation>
    <scope>NUCLEOTIDE SEQUENCE</scope>
    <source>
        <strain evidence="1">IM 151</strain>
    </source>
</reference>
<accession>A0ABS1DYL0</accession>
<comment type="caution">
    <text evidence="1">The sequence shown here is derived from an EMBL/GenBank/DDBJ whole genome shotgun (WGS) entry which is preliminary data.</text>
</comment>
<dbReference type="RefSeq" id="WP_200379453.1">
    <property type="nucleotide sequence ID" value="NZ_NRRU01000075.1"/>
</dbReference>
<organism evidence="1 2">
    <name type="scientific">Rubrivivax gelatinosus</name>
    <name type="common">Rhodocyclus gelatinosus</name>
    <name type="synonym">Rhodopseudomonas gelatinosa</name>
    <dbReference type="NCBI Taxonomy" id="28068"/>
    <lineage>
        <taxon>Bacteria</taxon>
        <taxon>Pseudomonadati</taxon>
        <taxon>Pseudomonadota</taxon>
        <taxon>Betaproteobacteria</taxon>
        <taxon>Burkholderiales</taxon>
        <taxon>Sphaerotilaceae</taxon>
        <taxon>Rubrivivax</taxon>
    </lineage>
</organism>
<reference evidence="1" key="1">
    <citation type="submission" date="2017-08" db="EMBL/GenBank/DDBJ databases">
        <authorList>
            <person name="Imhoff J.F."/>
            <person name="Rahn T."/>
            <person name="Kuenzel S."/>
            <person name="Neulinger S.C."/>
        </authorList>
    </citation>
    <scope>NUCLEOTIDE SEQUENCE</scope>
    <source>
        <strain evidence="1">IM 151</strain>
    </source>
</reference>
<evidence type="ECO:0000313" key="1">
    <source>
        <dbReference type="EMBL" id="MBK1714638.1"/>
    </source>
</evidence>
<proteinExistence type="predicted"/>